<comment type="caution">
    <text evidence="2">The sequence shown here is derived from an EMBL/GenBank/DDBJ whole genome shotgun (WGS) entry which is preliminary data.</text>
</comment>
<organism evidence="2 3">
    <name type="scientific">Stylosanthes scabra</name>
    <dbReference type="NCBI Taxonomy" id="79078"/>
    <lineage>
        <taxon>Eukaryota</taxon>
        <taxon>Viridiplantae</taxon>
        <taxon>Streptophyta</taxon>
        <taxon>Embryophyta</taxon>
        <taxon>Tracheophyta</taxon>
        <taxon>Spermatophyta</taxon>
        <taxon>Magnoliopsida</taxon>
        <taxon>eudicotyledons</taxon>
        <taxon>Gunneridae</taxon>
        <taxon>Pentapetalae</taxon>
        <taxon>rosids</taxon>
        <taxon>fabids</taxon>
        <taxon>Fabales</taxon>
        <taxon>Fabaceae</taxon>
        <taxon>Papilionoideae</taxon>
        <taxon>50 kb inversion clade</taxon>
        <taxon>dalbergioids sensu lato</taxon>
        <taxon>Dalbergieae</taxon>
        <taxon>Pterocarpus clade</taxon>
        <taxon>Stylosanthes</taxon>
    </lineage>
</organism>
<dbReference type="Pfam" id="PF22917">
    <property type="entry name" value="PRISE"/>
    <property type="match status" value="1"/>
</dbReference>
<sequence length="443" mass="50076">MESLFCSSVRRSKQAEWDKGEDGLGRVFALPDPARPIFITLKSASSRPAGTEKLYPNPLLQTPIHFLAVMEENQHHVALIVGVTGMAGLSIAQALKKPDCMGGPWKVYGAARRPPPPSWFPPSIVDRFIPFDAVDAAATEANLSPIAHEVTHLFWVALQFQGDEEANISTNKAMLHNVLTTLKSSPSSRLTHVTLQTGTKHYMGPISDPVRSNQLVGHEPPFHEDMPRLPYPNFYYALEDLVASHAPSLTYSVHRSSIIIGASSRSAINALVMIAAYAAVCRHLRLPFRYPGTRFTWEHFCDMTDSEVLAQQHVWAAVTKKAKNQAFNCTNGDLFTWKSMWKLLSEVFDVEFVGFDDEDGFDLAEFMKDKDEIWDEIVEKHGLVKTKLKEFAYFEMLKAVMHFDFQHVCSMNKSKEYGFFGHADTLKRVTFWLHKLRFMKIIP</sequence>
<reference evidence="2 3" key="1">
    <citation type="journal article" date="2023" name="Plants (Basel)">
        <title>Bridging the Gap: Combining Genomics and Transcriptomics Approaches to Understand Stylosanthes scabra, an Orphan Legume from the Brazilian Caatinga.</title>
        <authorList>
            <person name="Ferreira-Neto J.R.C."/>
            <person name="da Silva M.D."/>
            <person name="Binneck E."/>
            <person name="de Melo N.F."/>
            <person name="da Silva R.H."/>
            <person name="de Melo A.L.T.M."/>
            <person name="Pandolfi V."/>
            <person name="Bustamante F.O."/>
            <person name="Brasileiro-Vidal A.C."/>
            <person name="Benko-Iseppon A.M."/>
        </authorList>
    </citation>
    <scope>NUCLEOTIDE SEQUENCE [LARGE SCALE GENOMIC DNA]</scope>
    <source>
        <tissue evidence="2">Leaves</tissue>
    </source>
</reference>
<name>A0ABU6S2E1_9FABA</name>
<feature type="domain" description="PRISE-like Rossmann-fold" evidence="1">
    <location>
        <begin position="148"/>
        <end position="443"/>
    </location>
</feature>
<dbReference type="CDD" id="cd08948">
    <property type="entry name" value="5beta-POR_like_SDR_a"/>
    <property type="match status" value="1"/>
</dbReference>
<keyword evidence="3" id="KW-1185">Reference proteome</keyword>
<gene>
    <name evidence="2" type="ORF">PIB30_000244</name>
</gene>
<accession>A0ABU6S2E1</accession>
<evidence type="ECO:0000313" key="3">
    <source>
        <dbReference type="Proteomes" id="UP001341840"/>
    </source>
</evidence>
<protein>
    <recommendedName>
        <fullName evidence="1">PRISE-like Rossmann-fold domain-containing protein</fullName>
    </recommendedName>
</protein>
<dbReference type="EMBL" id="JASCZI010060416">
    <property type="protein sequence ID" value="MED6130349.1"/>
    <property type="molecule type" value="Genomic_DNA"/>
</dbReference>
<dbReference type="PANTHER" id="PTHR32487:SF13">
    <property type="entry name" value="LOW QUALITY PROTEIN: IRIDOID SYNTHASE-LIKE"/>
    <property type="match status" value="1"/>
</dbReference>
<evidence type="ECO:0000313" key="2">
    <source>
        <dbReference type="EMBL" id="MED6130349.1"/>
    </source>
</evidence>
<dbReference type="InterPro" id="IPR055222">
    <property type="entry name" value="PRISE-like_Rossmann-fold"/>
</dbReference>
<dbReference type="Gene3D" id="3.40.50.720">
    <property type="entry name" value="NAD(P)-binding Rossmann-like Domain"/>
    <property type="match status" value="1"/>
</dbReference>
<dbReference type="Proteomes" id="UP001341840">
    <property type="component" value="Unassembled WGS sequence"/>
</dbReference>
<dbReference type="InterPro" id="IPR036291">
    <property type="entry name" value="NAD(P)-bd_dom_sf"/>
</dbReference>
<dbReference type="PANTHER" id="PTHR32487">
    <property type="entry name" value="3-OXO-DELTA(4,5)-STEROID 5-BETA-REDUCTASE"/>
    <property type="match status" value="1"/>
</dbReference>
<dbReference type="SUPFAM" id="SSF51735">
    <property type="entry name" value="NAD(P)-binding Rossmann-fold domains"/>
    <property type="match status" value="1"/>
</dbReference>
<proteinExistence type="predicted"/>
<evidence type="ECO:0000259" key="1">
    <source>
        <dbReference type="Pfam" id="PF22917"/>
    </source>
</evidence>